<keyword evidence="2" id="KW-1185">Reference proteome</keyword>
<reference evidence="1" key="1">
    <citation type="submission" date="2021-11" db="EMBL/GenBank/DDBJ databases">
        <title>Description of novel Flavobacterium species.</title>
        <authorList>
            <person name="Saticioglu I.B."/>
            <person name="Ay H."/>
            <person name="Altun S."/>
            <person name="Duman M."/>
        </authorList>
    </citation>
    <scope>NUCLEOTIDE SEQUENCE</scope>
    <source>
        <strain evidence="1">F-30</strain>
    </source>
</reference>
<evidence type="ECO:0000313" key="1">
    <source>
        <dbReference type="EMBL" id="MCC9066313.1"/>
    </source>
</evidence>
<name>A0ABS8MLD9_9FLAO</name>
<comment type="caution">
    <text evidence="1">The sequence shown here is derived from an EMBL/GenBank/DDBJ whole genome shotgun (WGS) entry which is preliminary data.</text>
</comment>
<dbReference type="RefSeq" id="WP_230040178.1">
    <property type="nucleotide sequence ID" value="NZ_JAJJMM010000001.1"/>
</dbReference>
<dbReference type="InterPro" id="IPR025624">
    <property type="entry name" value="PcfK"/>
</dbReference>
<evidence type="ECO:0000313" key="2">
    <source>
        <dbReference type="Proteomes" id="UP001430679"/>
    </source>
</evidence>
<gene>
    <name evidence="1" type="ORF">LNP81_25270</name>
</gene>
<dbReference type="Proteomes" id="UP001430679">
    <property type="component" value="Unassembled WGS sequence"/>
</dbReference>
<dbReference type="Pfam" id="PF14058">
    <property type="entry name" value="PcfK"/>
    <property type="match status" value="1"/>
</dbReference>
<accession>A0ABS8MLD9</accession>
<dbReference type="EMBL" id="JAJJMM010000001">
    <property type="protein sequence ID" value="MCC9066313.1"/>
    <property type="molecule type" value="Genomic_DNA"/>
</dbReference>
<sequence>MKTTDNFKKVISDHLELVASNDALFAETLKKESKNIEGCVNYILSEVQKSGCSGFTDDEIFGMAIHYYDEDNIKPGKSFSGNVVVNHHVELTEDDIKKAKEKAISQVVTEEKERLKKKANLKKQDATQTVQAELF</sequence>
<organism evidence="1 2">
    <name type="scientific">Flavobacterium piscisymbiosum</name>
    <dbReference type="NCBI Taxonomy" id="2893753"/>
    <lineage>
        <taxon>Bacteria</taxon>
        <taxon>Pseudomonadati</taxon>
        <taxon>Bacteroidota</taxon>
        <taxon>Flavobacteriia</taxon>
        <taxon>Flavobacteriales</taxon>
        <taxon>Flavobacteriaceae</taxon>
        <taxon>Flavobacterium</taxon>
    </lineage>
</organism>
<protein>
    <submittedName>
        <fullName evidence="1">PcfK-like family protein</fullName>
    </submittedName>
</protein>
<proteinExistence type="predicted"/>